<reference evidence="3" key="2">
    <citation type="submission" date="2015-01" db="EMBL/GenBank/DDBJ databases">
        <title>Evolutionary Origins and Diversification of the Mycorrhizal Mutualists.</title>
        <authorList>
            <consortium name="DOE Joint Genome Institute"/>
            <consortium name="Mycorrhizal Genomics Consortium"/>
            <person name="Kohler A."/>
            <person name="Kuo A."/>
            <person name="Nagy L.G."/>
            <person name="Floudas D."/>
            <person name="Copeland A."/>
            <person name="Barry K.W."/>
            <person name="Cichocki N."/>
            <person name="Veneault-Fourrey C."/>
            <person name="LaButti K."/>
            <person name="Lindquist E.A."/>
            <person name="Lipzen A."/>
            <person name="Lundell T."/>
            <person name="Morin E."/>
            <person name="Murat C."/>
            <person name="Riley R."/>
            <person name="Ohm R."/>
            <person name="Sun H."/>
            <person name="Tunlid A."/>
            <person name="Henrissat B."/>
            <person name="Grigoriev I.V."/>
            <person name="Hibbett D.S."/>
            <person name="Martin F."/>
        </authorList>
    </citation>
    <scope>NUCLEOTIDE SEQUENCE [LARGE SCALE GENOMIC DNA]</scope>
    <source>
        <strain evidence="3">MUT 4182</strain>
    </source>
</reference>
<feature type="compositionally biased region" description="Acidic residues" evidence="1">
    <location>
        <begin position="316"/>
        <end position="335"/>
    </location>
</feature>
<organism evidence="2 3">
    <name type="scientific">Tulasnella calospora MUT 4182</name>
    <dbReference type="NCBI Taxonomy" id="1051891"/>
    <lineage>
        <taxon>Eukaryota</taxon>
        <taxon>Fungi</taxon>
        <taxon>Dikarya</taxon>
        <taxon>Basidiomycota</taxon>
        <taxon>Agaricomycotina</taxon>
        <taxon>Agaricomycetes</taxon>
        <taxon>Cantharellales</taxon>
        <taxon>Tulasnellaceae</taxon>
        <taxon>Tulasnella</taxon>
    </lineage>
</organism>
<feature type="region of interest" description="Disordered" evidence="1">
    <location>
        <begin position="308"/>
        <end position="406"/>
    </location>
</feature>
<evidence type="ECO:0000313" key="2">
    <source>
        <dbReference type="EMBL" id="KIO18747.1"/>
    </source>
</evidence>
<dbReference type="AlphaFoldDB" id="A0A0C3LB62"/>
<dbReference type="EMBL" id="KN823263">
    <property type="protein sequence ID" value="KIO18747.1"/>
    <property type="molecule type" value="Genomic_DNA"/>
</dbReference>
<dbReference type="OrthoDB" id="2387165at2759"/>
<proteinExistence type="predicted"/>
<accession>A0A0C3LB62</accession>
<feature type="compositionally biased region" description="Basic residues" evidence="1">
    <location>
        <begin position="489"/>
        <end position="498"/>
    </location>
</feature>
<protein>
    <submittedName>
        <fullName evidence="2">Uncharacterized protein</fullName>
    </submittedName>
</protein>
<feature type="compositionally biased region" description="Acidic residues" evidence="1">
    <location>
        <begin position="350"/>
        <end position="373"/>
    </location>
</feature>
<keyword evidence="3" id="KW-1185">Reference proteome</keyword>
<reference evidence="2 3" key="1">
    <citation type="submission" date="2014-04" db="EMBL/GenBank/DDBJ databases">
        <authorList>
            <consortium name="DOE Joint Genome Institute"/>
            <person name="Kuo A."/>
            <person name="Girlanda M."/>
            <person name="Perotto S."/>
            <person name="Kohler A."/>
            <person name="Nagy L.G."/>
            <person name="Floudas D."/>
            <person name="Copeland A."/>
            <person name="Barry K.W."/>
            <person name="Cichocki N."/>
            <person name="Veneault-Fourrey C."/>
            <person name="LaButti K."/>
            <person name="Lindquist E.A."/>
            <person name="Lipzen A."/>
            <person name="Lundell T."/>
            <person name="Morin E."/>
            <person name="Murat C."/>
            <person name="Sun H."/>
            <person name="Tunlid A."/>
            <person name="Henrissat B."/>
            <person name="Grigoriev I.V."/>
            <person name="Hibbett D.S."/>
            <person name="Martin F."/>
            <person name="Nordberg H.P."/>
            <person name="Cantor M.N."/>
            <person name="Hua S.X."/>
        </authorList>
    </citation>
    <scope>NUCLEOTIDE SEQUENCE [LARGE SCALE GENOMIC DNA]</scope>
    <source>
        <strain evidence="2 3">MUT 4182</strain>
    </source>
</reference>
<dbReference type="Proteomes" id="UP000054248">
    <property type="component" value="Unassembled WGS sequence"/>
</dbReference>
<sequence length="507" mass="56304">MAWFFLSPKSFLPDWVLEYLRIPASSHTTPFSRRGTLHPRRLSGILVLVQGEPNTGASDSAGASPWPIGCFTATPNQLEHGSWNWENQIGYYHVTFVKDGSLATPSTRLGLSTERASPFAVLLLWRGMEWVVAQMGHQVVAALASSRSTALAPTSMPAYSGSSRGSTPLFSKPPPLIDPLQAGRPASRPPCVAANFHDREHYLTSTGLEDIRPLSSHFPPDAPVALMGLVHEFQTTSSYISERNNSTGCNYGTRPRSKYPALVHKCRRVRQLLFPNLVSPVELRENDEEHDPEADASFVSFISDLSSVLSSTAEEERSEDEGTGDGEEAGDEDDDADHKEKNDASSSIASEEEKEESEEDSDEEDADEEESVVLEDGTAPKKLHSFNIRTTPISRTRREEPSSQPTSPFVVLAITQMNALLRAPRCFQHPSWLPKQALSRALDPRALMNSSLVPLSKAEDCARDPWKKACWFNAPHLRKELRGFQRSSRPIRQRRKGRSRETMVKTT</sequence>
<feature type="region of interest" description="Disordered" evidence="1">
    <location>
        <begin position="483"/>
        <end position="507"/>
    </location>
</feature>
<name>A0A0C3LB62_9AGAM</name>
<evidence type="ECO:0000313" key="3">
    <source>
        <dbReference type="Proteomes" id="UP000054248"/>
    </source>
</evidence>
<evidence type="ECO:0000256" key="1">
    <source>
        <dbReference type="SAM" id="MobiDB-lite"/>
    </source>
</evidence>
<gene>
    <name evidence="2" type="ORF">M407DRAFT_224796</name>
</gene>
<dbReference type="HOGENOM" id="CLU_537699_0_0_1"/>